<dbReference type="InterPro" id="IPR018060">
    <property type="entry name" value="HTH_AraC"/>
</dbReference>
<evidence type="ECO:0000259" key="4">
    <source>
        <dbReference type="PROSITE" id="PS01124"/>
    </source>
</evidence>
<dbReference type="Pfam" id="PF12833">
    <property type="entry name" value="HTH_18"/>
    <property type="match status" value="1"/>
</dbReference>
<dbReference type="SMART" id="SM00342">
    <property type="entry name" value="HTH_ARAC"/>
    <property type="match status" value="1"/>
</dbReference>
<dbReference type="PROSITE" id="PS01124">
    <property type="entry name" value="HTH_ARAC_FAMILY_2"/>
    <property type="match status" value="1"/>
</dbReference>
<keyword evidence="2" id="KW-0238">DNA-binding</keyword>
<organism evidence="5 6">
    <name type="scientific">Paeniroseomonas aquatica</name>
    <dbReference type="NCBI Taxonomy" id="373043"/>
    <lineage>
        <taxon>Bacteria</taxon>
        <taxon>Pseudomonadati</taxon>
        <taxon>Pseudomonadota</taxon>
        <taxon>Alphaproteobacteria</taxon>
        <taxon>Acetobacterales</taxon>
        <taxon>Acetobacteraceae</taxon>
        <taxon>Paeniroseomonas</taxon>
    </lineage>
</organism>
<protein>
    <submittedName>
        <fullName evidence="5">AraC family transcriptional regulator</fullName>
    </submittedName>
</protein>
<evidence type="ECO:0000256" key="1">
    <source>
        <dbReference type="ARBA" id="ARBA00023015"/>
    </source>
</evidence>
<evidence type="ECO:0000256" key="2">
    <source>
        <dbReference type="ARBA" id="ARBA00023125"/>
    </source>
</evidence>
<dbReference type="RefSeq" id="WP_290321114.1">
    <property type="nucleotide sequence ID" value="NZ_JAUFPN010000313.1"/>
</dbReference>
<gene>
    <name evidence="5" type="ORF">QWZ14_31835</name>
</gene>
<sequence length="344" mass="38263">MVFSTGDVEKQHQFDVWNSKYSSFNTLRPLTRVADEFKACNEIWSLGQLALMRNLAPAVAFERSLRQIRRDCVDHWVIRVARSGQFRLRIGDAVIRTGRLQPILFTLGLPHEGDRSMADWISLYVPRDSFPDLAAGLDRLGSRILDGPGTGLLVDYMTMLERRMPGVTLAELPSLAEATRAMVSACLLNEAGGSAMARHDVEVTRLGRLRQVIRRNIASPTLAPEKLSRLGGVSRSQLYRLFEPHGGVARYIQAQRLRLAHAMLGDPECRLTVAAIAERVGHFDASAFSRAFRQEFGYTPSEARATFGRWLPEAPLCNDILHAADFAGILRRLGAATGAIRPQD</sequence>
<proteinExistence type="predicted"/>
<dbReference type="InterPro" id="IPR050204">
    <property type="entry name" value="AraC_XylS_family_regulators"/>
</dbReference>
<evidence type="ECO:0000313" key="6">
    <source>
        <dbReference type="Proteomes" id="UP001529369"/>
    </source>
</evidence>
<dbReference type="Proteomes" id="UP001529369">
    <property type="component" value="Unassembled WGS sequence"/>
</dbReference>
<name>A0ABT8AHK2_9PROT</name>
<dbReference type="SUPFAM" id="SSF46689">
    <property type="entry name" value="Homeodomain-like"/>
    <property type="match status" value="1"/>
</dbReference>
<keyword evidence="1" id="KW-0805">Transcription regulation</keyword>
<keyword evidence="3" id="KW-0804">Transcription</keyword>
<feature type="domain" description="HTH araC/xylS-type" evidence="4">
    <location>
        <begin position="207"/>
        <end position="306"/>
    </location>
</feature>
<evidence type="ECO:0000256" key="3">
    <source>
        <dbReference type="ARBA" id="ARBA00023163"/>
    </source>
</evidence>
<accession>A0ABT8AHK2</accession>
<dbReference type="PRINTS" id="PR00032">
    <property type="entry name" value="HTHARAC"/>
</dbReference>
<reference evidence="6" key="1">
    <citation type="journal article" date="2019" name="Int. J. Syst. Evol. Microbiol.">
        <title>The Global Catalogue of Microorganisms (GCM) 10K type strain sequencing project: providing services to taxonomists for standard genome sequencing and annotation.</title>
        <authorList>
            <consortium name="The Broad Institute Genomics Platform"/>
            <consortium name="The Broad Institute Genome Sequencing Center for Infectious Disease"/>
            <person name="Wu L."/>
            <person name="Ma J."/>
        </authorList>
    </citation>
    <scope>NUCLEOTIDE SEQUENCE [LARGE SCALE GENOMIC DNA]</scope>
    <source>
        <strain evidence="6">CECT 7131</strain>
    </source>
</reference>
<comment type="caution">
    <text evidence="5">The sequence shown here is derived from an EMBL/GenBank/DDBJ whole genome shotgun (WGS) entry which is preliminary data.</text>
</comment>
<dbReference type="InterPro" id="IPR020449">
    <property type="entry name" value="Tscrpt_reg_AraC-type_HTH"/>
</dbReference>
<evidence type="ECO:0000313" key="5">
    <source>
        <dbReference type="EMBL" id="MDN3568993.1"/>
    </source>
</evidence>
<keyword evidence="6" id="KW-1185">Reference proteome</keyword>
<dbReference type="InterPro" id="IPR009057">
    <property type="entry name" value="Homeodomain-like_sf"/>
</dbReference>
<dbReference type="PANTHER" id="PTHR46796">
    <property type="entry name" value="HTH-TYPE TRANSCRIPTIONAL ACTIVATOR RHAS-RELATED"/>
    <property type="match status" value="1"/>
</dbReference>
<dbReference type="Gene3D" id="1.10.10.60">
    <property type="entry name" value="Homeodomain-like"/>
    <property type="match status" value="1"/>
</dbReference>
<dbReference type="EMBL" id="JAUFPN010000313">
    <property type="protein sequence ID" value="MDN3568993.1"/>
    <property type="molecule type" value="Genomic_DNA"/>
</dbReference>
<dbReference type="PANTHER" id="PTHR46796:SF6">
    <property type="entry name" value="ARAC SUBFAMILY"/>
    <property type="match status" value="1"/>
</dbReference>